<gene>
    <name evidence="1" type="ORF">MEUPH1_LOCUS6009</name>
</gene>
<protein>
    <submittedName>
        <fullName evidence="1">Uncharacterized protein</fullName>
    </submittedName>
</protein>
<dbReference type="PANTHER" id="PTHR46289:SF14">
    <property type="entry name" value="DUF4371 DOMAIN-CONTAINING PROTEIN"/>
    <property type="match status" value="1"/>
</dbReference>
<dbReference type="InterPro" id="IPR052958">
    <property type="entry name" value="IFN-induced_PKR_regulator"/>
</dbReference>
<accession>A0AAV0W1G0</accession>
<evidence type="ECO:0000313" key="2">
    <source>
        <dbReference type="Proteomes" id="UP001160148"/>
    </source>
</evidence>
<organism evidence="1 2">
    <name type="scientific">Macrosiphum euphorbiae</name>
    <name type="common">potato aphid</name>
    <dbReference type="NCBI Taxonomy" id="13131"/>
    <lineage>
        <taxon>Eukaryota</taxon>
        <taxon>Metazoa</taxon>
        <taxon>Ecdysozoa</taxon>
        <taxon>Arthropoda</taxon>
        <taxon>Hexapoda</taxon>
        <taxon>Insecta</taxon>
        <taxon>Pterygota</taxon>
        <taxon>Neoptera</taxon>
        <taxon>Paraneoptera</taxon>
        <taxon>Hemiptera</taxon>
        <taxon>Sternorrhyncha</taxon>
        <taxon>Aphidomorpha</taxon>
        <taxon>Aphidoidea</taxon>
        <taxon>Aphididae</taxon>
        <taxon>Macrosiphini</taxon>
        <taxon>Macrosiphum</taxon>
    </lineage>
</organism>
<comment type="caution">
    <text evidence="1">The sequence shown here is derived from an EMBL/GenBank/DDBJ whole genome shotgun (WGS) entry which is preliminary data.</text>
</comment>
<proteinExistence type="predicted"/>
<dbReference type="EMBL" id="CARXXK010000001">
    <property type="protein sequence ID" value="CAI6349453.1"/>
    <property type="molecule type" value="Genomic_DNA"/>
</dbReference>
<dbReference type="AlphaFoldDB" id="A0AAV0W1G0"/>
<dbReference type="PANTHER" id="PTHR46289">
    <property type="entry name" value="52 KDA REPRESSOR OF THE INHIBITOR OF THE PROTEIN KINASE-LIKE PROTEIN-RELATED"/>
    <property type="match status" value="1"/>
</dbReference>
<name>A0AAV0W1G0_9HEMI</name>
<dbReference type="Proteomes" id="UP001160148">
    <property type="component" value="Unassembled WGS sequence"/>
</dbReference>
<sequence>MAKYSEKFETVSTLLQGIDVDLQEATKHIQDLLSMLEIDRNCENLFNTIFNEVKLVASKIDLELKLPRRSIKQVHRENYPTNDVEVYFRQSLFIPYLESVIMSQKDRFSDEKLKIFTIYNLHLKKKNETNERPKICRKY</sequence>
<keyword evidence="2" id="KW-1185">Reference proteome</keyword>
<reference evidence="1 2" key="1">
    <citation type="submission" date="2023-01" db="EMBL/GenBank/DDBJ databases">
        <authorList>
            <person name="Whitehead M."/>
        </authorList>
    </citation>
    <scope>NUCLEOTIDE SEQUENCE [LARGE SCALE GENOMIC DNA]</scope>
</reference>
<evidence type="ECO:0000313" key="1">
    <source>
        <dbReference type="EMBL" id="CAI6349453.1"/>
    </source>
</evidence>